<evidence type="ECO:0000313" key="3">
    <source>
        <dbReference type="EMBL" id="MCU9848736.1"/>
    </source>
</evidence>
<dbReference type="CDD" id="cd00609">
    <property type="entry name" value="AAT_like"/>
    <property type="match status" value="1"/>
</dbReference>
<protein>
    <recommendedName>
        <fullName evidence="1">Aminotransferase</fullName>
        <ecNumber evidence="1">2.6.1.-</ecNumber>
    </recommendedName>
</protein>
<dbReference type="PANTHER" id="PTHR42691">
    <property type="entry name" value="ASPARTATE AMINOTRANSFERASE YHDR-RELATED"/>
    <property type="match status" value="1"/>
</dbReference>
<dbReference type="Proteomes" id="UP001209535">
    <property type="component" value="Unassembled WGS sequence"/>
</dbReference>
<dbReference type="InterPro" id="IPR015421">
    <property type="entry name" value="PyrdxlP-dep_Trfase_major"/>
</dbReference>
<evidence type="ECO:0000313" key="4">
    <source>
        <dbReference type="Proteomes" id="UP001209535"/>
    </source>
</evidence>
<comment type="similarity">
    <text evidence="1">Belongs to the class-I pyridoxal-phosphate-dependent aminotransferase family.</text>
</comment>
<comment type="caution">
    <text evidence="3">The sequence shown here is derived from an EMBL/GenBank/DDBJ whole genome shotgun (WGS) entry which is preliminary data.</text>
</comment>
<dbReference type="GO" id="GO:0008483">
    <property type="term" value="F:transaminase activity"/>
    <property type="evidence" value="ECO:0007669"/>
    <property type="project" value="UniProtKB-KW"/>
</dbReference>
<keyword evidence="4" id="KW-1185">Reference proteome</keyword>
<sequence>MSIISHHARAAADEIKTVFDFFSSYRADAADGQGVADLTFGNPHEMPLPGLVAALKTHSEPQRTDWFAYKTSEEDARGVLARALSQELGLGFVPEDVAMTTGAFGAIALAFAMLLDPGDECIIPVPGWFCYGTVLRNGNAVPVKVPLAEDTFDLDLAAIERAITPRTRIVVVNTPHNPTGIIYSRERLAELAALLTAKSAEIGRPIFILSDEPYRRIRFDGAGFTSPAELYPWTLIDYSYGKVLLAPGLRIGYLAIGPLMPEEAKAELRALATSTQVAQGWTFPDAPLQYAVADLEALSIDIPALQAKRDRMHGALEQWGYRMTRPAGTFYLWGRAPGGDAVAFTRRLAERGVYVMPGTLFERPADFRISLTGSAEMIEASLPAFEAAKGNARA</sequence>
<dbReference type="PANTHER" id="PTHR42691:SF1">
    <property type="entry name" value="ASPARTATE AMINOTRANSFERASE YHDR-RELATED"/>
    <property type="match status" value="1"/>
</dbReference>
<dbReference type="Gene3D" id="3.40.640.10">
    <property type="entry name" value="Type I PLP-dependent aspartate aminotransferase-like (Major domain)"/>
    <property type="match status" value="1"/>
</dbReference>
<reference evidence="3 4" key="1">
    <citation type="submission" date="2022-10" db="EMBL/GenBank/DDBJ databases">
        <title>Defluviimonas sp. nov., isolated from ocean surface sediments.</title>
        <authorList>
            <person name="He W."/>
            <person name="Wang L."/>
            <person name="Zhang D.-F."/>
        </authorList>
    </citation>
    <scope>NUCLEOTIDE SEQUENCE [LARGE SCALE GENOMIC DNA]</scope>
    <source>
        <strain evidence="3 4">WL0024</strain>
    </source>
</reference>
<dbReference type="EMBL" id="JAOVQO010000010">
    <property type="protein sequence ID" value="MCU9848736.1"/>
    <property type="molecule type" value="Genomic_DNA"/>
</dbReference>
<keyword evidence="1" id="KW-0808">Transferase</keyword>
<dbReference type="InterPro" id="IPR004838">
    <property type="entry name" value="NHTrfase_class1_PyrdxlP-BS"/>
</dbReference>
<dbReference type="InterPro" id="IPR004839">
    <property type="entry name" value="Aminotransferase_I/II_large"/>
</dbReference>
<evidence type="ECO:0000256" key="1">
    <source>
        <dbReference type="RuleBase" id="RU000481"/>
    </source>
</evidence>
<accession>A0ABT2X468</accession>
<keyword evidence="1 3" id="KW-0032">Aminotransferase</keyword>
<feature type="domain" description="Aminotransferase class I/classII large" evidence="2">
    <location>
        <begin position="37"/>
        <end position="380"/>
    </location>
</feature>
<dbReference type="RefSeq" id="WP_263336427.1">
    <property type="nucleotide sequence ID" value="NZ_JAOVQO010000010.1"/>
</dbReference>
<dbReference type="Pfam" id="PF00155">
    <property type="entry name" value="Aminotran_1_2"/>
    <property type="match status" value="1"/>
</dbReference>
<dbReference type="InterPro" id="IPR015424">
    <property type="entry name" value="PyrdxlP-dep_Trfase"/>
</dbReference>
<dbReference type="PROSITE" id="PS00105">
    <property type="entry name" value="AA_TRANSFER_CLASS_1"/>
    <property type="match status" value="1"/>
</dbReference>
<evidence type="ECO:0000259" key="2">
    <source>
        <dbReference type="Pfam" id="PF00155"/>
    </source>
</evidence>
<comment type="cofactor">
    <cofactor evidence="1">
        <name>pyridoxal 5'-phosphate</name>
        <dbReference type="ChEBI" id="CHEBI:597326"/>
    </cofactor>
</comment>
<gene>
    <name evidence="3" type="ORF">OEZ60_12040</name>
</gene>
<organism evidence="3 4">
    <name type="scientific">Albidovulum salinarum</name>
    <dbReference type="NCBI Taxonomy" id="2984153"/>
    <lineage>
        <taxon>Bacteria</taxon>
        <taxon>Pseudomonadati</taxon>
        <taxon>Pseudomonadota</taxon>
        <taxon>Alphaproteobacteria</taxon>
        <taxon>Rhodobacterales</taxon>
        <taxon>Paracoccaceae</taxon>
        <taxon>Albidovulum</taxon>
    </lineage>
</organism>
<proteinExistence type="inferred from homology"/>
<name>A0ABT2X468_9RHOB</name>
<dbReference type="EC" id="2.6.1.-" evidence="1"/>
<dbReference type="SUPFAM" id="SSF53383">
    <property type="entry name" value="PLP-dependent transferases"/>
    <property type="match status" value="1"/>
</dbReference>